<protein>
    <submittedName>
        <fullName evidence="1">Uncharacterized protein</fullName>
    </submittedName>
</protein>
<gene>
    <name evidence="1" type="ORF">QE152_g23175</name>
</gene>
<proteinExistence type="predicted"/>
<dbReference type="AlphaFoldDB" id="A0AAW1KHV4"/>
<reference evidence="1 2" key="1">
    <citation type="journal article" date="2024" name="BMC Genomics">
        <title>De novo assembly and annotation of Popillia japonica's genome with initial clues to its potential as an invasive pest.</title>
        <authorList>
            <person name="Cucini C."/>
            <person name="Boschi S."/>
            <person name="Funari R."/>
            <person name="Cardaioli E."/>
            <person name="Iannotti N."/>
            <person name="Marturano G."/>
            <person name="Paoli F."/>
            <person name="Bruttini M."/>
            <person name="Carapelli A."/>
            <person name="Frati F."/>
            <person name="Nardi F."/>
        </authorList>
    </citation>
    <scope>NUCLEOTIDE SEQUENCE [LARGE SCALE GENOMIC DNA]</scope>
    <source>
        <strain evidence="1">DMR45628</strain>
    </source>
</reference>
<comment type="caution">
    <text evidence="1">The sequence shown here is derived from an EMBL/GenBank/DDBJ whole genome shotgun (WGS) entry which is preliminary data.</text>
</comment>
<evidence type="ECO:0000313" key="1">
    <source>
        <dbReference type="EMBL" id="KAK9718421.1"/>
    </source>
</evidence>
<dbReference type="Proteomes" id="UP001458880">
    <property type="component" value="Unassembled WGS sequence"/>
</dbReference>
<accession>A0AAW1KHV4</accession>
<name>A0AAW1KHV4_POPJA</name>
<evidence type="ECO:0000313" key="2">
    <source>
        <dbReference type="Proteomes" id="UP001458880"/>
    </source>
</evidence>
<dbReference type="EMBL" id="JASPKY010000228">
    <property type="protein sequence ID" value="KAK9718421.1"/>
    <property type="molecule type" value="Genomic_DNA"/>
</dbReference>
<keyword evidence="2" id="KW-1185">Reference proteome</keyword>
<sequence>MRRNKVLRVYHFCFTQLRDFNAWSVQLEESCVVSPWSGLVIISNDAVGHFYDLISVLHSLTRSIYLELFLNDIIAEAIRISNKQTKKKEKR</sequence>
<organism evidence="1 2">
    <name type="scientific">Popillia japonica</name>
    <name type="common">Japanese beetle</name>
    <dbReference type="NCBI Taxonomy" id="7064"/>
    <lineage>
        <taxon>Eukaryota</taxon>
        <taxon>Metazoa</taxon>
        <taxon>Ecdysozoa</taxon>
        <taxon>Arthropoda</taxon>
        <taxon>Hexapoda</taxon>
        <taxon>Insecta</taxon>
        <taxon>Pterygota</taxon>
        <taxon>Neoptera</taxon>
        <taxon>Endopterygota</taxon>
        <taxon>Coleoptera</taxon>
        <taxon>Polyphaga</taxon>
        <taxon>Scarabaeiformia</taxon>
        <taxon>Scarabaeidae</taxon>
        <taxon>Rutelinae</taxon>
        <taxon>Popillia</taxon>
    </lineage>
</organism>